<keyword evidence="2" id="KW-1003">Cell membrane</keyword>
<feature type="transmembrane region" description="Helical" evidence="6">
    <location>
        <begin position="403"/>
        <end position="425"/>
    </location>
</feature>
<sequence>MQHRVPAWHRGRRLVRWPADALRRSVRRAPVTLCFVVLFWVLGLLTATIASGPEEPLLDWVSVSSESLPEYWPSLLLSALWANGLPGYISGTVLALVMGAAAEKILGSRRFLAAALCTQVSGALLATGFAAVSGFFFGDWGRELTAESFVGPVAFLCGAAAAASAGLETLWRRRLRLLLFTLLVLLALYSGSFQDVMALGAAVTGGFCGPLLFHRRPRLRWKIASTRREARVLVALAVLASAVGPVLAALNAHAVGPLSVLRYLFTYVETTNPQDLAELCADAGRRVECSAARFELHAGPAGFFLAILPQVLLLVFSDGLRRGRRFAWVAALILQAGLTVAAGFRIYRFLTGNPAGERYEFGEVEQPLALVLPMLVPVAVIVLLAATGRLFTVSAPSGTYRRLTVRVALSAVVLAACYVAGGYVVRTGFTPEATAQALLADLPQRFLPVLELRNHSPSLLPQTLPAAILYEGVGVLFWALTCVLLIRSFLLPAPEQHPEDVDRARALLTSQGGGTLSWMTLWAGNSYWFAPTGNSYIAYREGFGVALTVGDPVGPEAERREAILGFLAFCGDQGTTPCFYSVGAGTEGITSGQGFASLQVAEETVLELGSLAFKGKKFQDLRTALNRAEKSGVHAEWTTLGTAPLSVIDQIHVISEEWVADKHMPEMGFTLGGLEEMEDPGVRLLVAIDEDRTVHGVTSWLPVYQDGRIRGWTLDFMRRRSRGFPAAMDFLIASAALSLQEEGYRFLSLSGAPLARARDSAGREENPPAMDWLLDRLGTALEPVYGFRSLLAFKAKFAPRYIPLYMAYPDAAALPAIGNSLSRAYLPHVSVGQGLSMARRIVGTPR</sequence>
<dbReference type="PANTHER" id="PTHR34697:SF2">
    <property type="entry name" value="PHOSPHATIDYLGLYCEROL LYSYLTRANSFERASE"/>
    <property type="match status" value="1"/>
</dbReference>
<dbReference type="SUPFAM" id="SSF55729">
    <property type="entry name" value="Acyl-CoA N-acyltransferases (Nat)"/>
    <property type="match status" value="1"/>
</dbReference>
<proteinExistence type="predicted"/>
<dbReference type="InterPro" id="IPR035952">
    <property type="entry name" value="Rhomboid-like_sf"/>
</dbReference>
<evidence type="ECO:0000256" key="2">
    <source>
        <dbReference type="ARBA" id="ARBA00022475"/>
    </source>
</evidence>
<evidence type="ECO:0000313" key="9">
    <source>
        <dbReference type="Proteomes" id="UP000609874"/>
    </source>
</evidence>
<keyword evidence="5 6" id="KW-0472">Membrane</keyword>
<dbReference type="EMBL" id="JACSQD010000002">
    <property type="protein sequence ID" value="MBD7994919.1"/>
    <property type="molecule type" value="Genomic_DNA"/>
</dbReference>
<evidence type="ECO:0000256" key="5">
    <source>
        <dbReference type="ARBA" id="ARBA00023136"/>
    </source>
</evidence>
<feature type="transmembrane region" description="Helical" evidence="6">
    <location>
        <begin position="71"/>
        <end position="99"/>
    </location>
</feature>
<accession>A0ABR8UQS4</accession>
<feature type="transmembrane region" description="Helical" evidence="6">
    <location>
        <begin position="296"/>
        <end position="316"/>
    </location>
</feature>
<feature type="transmembrane region" description="Helical" evidence="6">
    <location>
        <begin position="233"/>
        <end position="255"/>
    </location>
</feature>
<evidence type="ECO:0000313" key="8">
    <source>
        <dbReference type="EMBL" id="MBD7994919.1"/>
    </source>
</evidence>
<dbReference type="PANTHER" id="PTHR34697">
    <property type="entry name" value="PHOSPHATIDYLGLYCEROL LYSYLTRANSFERASE"/>
    <property type="match status" value="1"/>
</dbReference>
<evidence type="ECO:0000256" key="6">
    <source>
        <dbReference type="SAM" id="Phobius"/>
    </source>
</evidence>
<dbReference type="Proteomes" id="UP000609874">
    <property type="component" value="Unassembled WGS sequence"/>
</dbReference>
<feature type="transmembrane region" description="Helical" evidence="6">
    <location>
        <begin position="31"/>
        <end position="51"/>
    </location>
</feature>
<dbReference type="Pfam" id="PF09924">
    <property type="entry name" value="LPG_synthase_C"/>
    <property type="match status" value="1"/>
</dbReference>
<name>A0ABR8UQS4_9MICC</name>
<feature type="transmembrane region" description="Helical" evidence="6">
    <location>
        <begin position="174"/>
        <end position="190"/>
    </location>
</feature>
<keyword evidence="4 6" id="KW-1133">Transmembrane helix</keyword>
<feature type="domain" description="Phosphatidylglycerol lysyltransferase C-terminal" evidence="7">
    <location>
        <begin position="505"/>
        <end position="808"/>
    </location>
</feature>
<dbReference type="InterPro" id="IPR024320">
    <property type="entry name" value="LPG_synthase_C"/>
</dbReference>
<dbReference type="InterPro" id="IPR051211">
    <property type="entry name" value="PG_lysyltransferase"/>
</dbReference>
<reference evidence="8 9" key="1">
    <citation type="submission" date="2020-08" db="EMBL/GenBank/DDBJ databases">
        <title>A Genomic Blueprint of the Chicken Gut Microbiome.</title>
        <authorList>
            <person name="Gilroy R."/>
            <person name="Ravi A."/>
            <person name="Getino M."/>
            <person name="Pursley I."/>
            <person name="Horton D.L."/>
            <person name="Alikhan N.-F."/>
            <person name="Baker D."/>
            <person name="Gharbi K."/>
            <person name="Hall N."/>
            <person name="Watson M."/>
            <person name="Adriaenssens E.M."/>
            <person name="Foster-Nyarko E."/>
            <person name="Jarju S."/>
            <person name="Secka A."/>
            <person name="Antonio M."/>
            <person name="Oren A."/>
            <person name="Chaudhuri R."/>
            <person name="La Ragione R.M."/>
            <person name="Hildebrand F."/>
            <person name="Pallen M.J."/>
        </authorList>
    </citation>
    <scope>NUCLEOTIDE SEQUENCE [LARGE SCALE GENOMIC DNA]</scope>
    <source>
        <strain evidence="8 9">Sa2CUA1</strain>
    </source>
</reference>
<dbReference type="SUPFAM" id="SSF144091">
    <property type="entry name" value="Rhomboid-like"/>
    <property type="match status" value="1"/>
</dbReference>
<feature type="transmembrane region" description="Helical" evidence="6">
    <location>
        <begin position="149"/>
        <end position="167"/>
    </location>
</feature>
<feature type="transmembrane region" description="Helical" evidence="6">
    <location>
        <begin position="367"/>
        <end position="391"/>
    </location>
</feature>
<keyword evidence="9" id="KW-1185">Reference proteome</keyword>
<evidence type="ECO:0000256" key="4">
    <source>
        <dbReference type="ARBA" id="ARBA00022989"/>
    </source>
</evidence>
<evidence type="ECO:0000259" key="7">
    <source>
        <dbReference type="Pfam" id="PF09924"/>
    </source>
</evidence>
<comment type="caution">
    <text evidence="8">The sequence shown here is derived from an EMBL/GenBank/DDBJ whole genome shotgun (WGS) entry which is preliminary data.</text>
</comment>
<feature type="transmembrane region" description="Helical" evidence="6">
    <location>
        <begin position="111"/>
        <end position="137"/>
    </location>
</feature>
<comment type="subcellular location">
    <subcellularLocation>
        <location evidence="1">Cell membrane</location>
        <topology evidence="1">Multi-pass membrane protein</topology>
    </subcellularLocation>
</comment>
<dbReference type="InterPro" id="IPR016181">
    <property type="entry name" value="Acyl_CoA_acyltransferase"/>
</dbReference>
<keyword evidence="3 6" id="KW-0812">Transmembrane</keyword>
<protein>
    <submittedName>
        <fullName evidence="8">DUF2156 domain-containing protein</fullName>
    </submittedName>
</protein>
<evidence type="ECO:0000256" key="1">
    <source>
        <dbReference type="ARBA" id="ARBA00004651"/>
    </source>
</evidence>
<organism evidence="8 9">
    <name type="scientific">Arthrobacter gallicola</name>
    <dbReference type="NCBI Taxonomy" id="2762225"/>
    <lineage>
        <taxon>Bacteria</taxon>
        <taxon>Bacillati</taxon>
        <taxon>Actinomycetota</taxon>
        <taxon>Actinomycetes</taxon>
        <taxon>Micrococcales</taxon>
        <taxon>Micrococcaceae</taxon>
        <taxon>Arthrobacter</taxon>
    </lineage>
</organism>
<feature type="transmembrane region" description="Helical" evidence="6">
    <location>
        <begin position="196"/>
        <end position="213"/>
    </location>
</feature>
<gene>
    <name evidence="8" type="ORF">H9639_06365</name>
</gene>
<evidence type="ECO:0000256" key="3">
    <source>
        <dbReference type="ARBA" id="ARBA00022692"/>
    </source>
</evidence>
<feature type="transmembrane region" description="Helical" evidence="6">
    <location>
        <begin position="328"/>
        <end position="347"/>
    </location>
</feature>